<evidence type="ECO:0000313" key="8">
    <source>
        <dbReference type="EMBL" id="QDV33926.1"/>
    </source>
</evidence>
<name>A0A518GZB0_9BACT</name>
<dbReference type="PANTHER" id="PTHR43214">
    <property type="entry name" value="TWO-COMPONENT RESPONSE REGULATOR"/>
    <property type="match status" value="1"/>
</dbReference>
<feature type="modified residue" description="4-aspartylphosphate" evidence="5">
    <location>
        <position position="56"/>
    </location>
</feature>
<dbReference type="EMBL" id="CP036426">
    <property type="protein sequence ID" value="QDV33926.1"/>
    <property type="molecule type" value="Genomic_DNA"/>
</dbReference>
<dbReference type="Pfam" id="PF00196">
    <property type="entry name" value="GerE"/>
    <property type="match status" value="1"/>
</dbReference>
<dbReference type="Pfam" id="PF00072">
    <property type="entry name" value="Response_reg"/>
    <property type="match status" value="1"/>
</dbReference>
<evidence type="ECO:0000259" key="6">
    <source>
        <dbReference type="PROSITE" id="PS50043"/>
    </source>
</evidence>
<dbReference type="OrthoDB" id="9796655at2"/>
<dbReference type="GO" id="GO:0003677">
    <property type="term" value="F:DNA binding"/>
    <property type="evidence" value="ECO:0007669"/>
    <property type="project" value="UniProtKB-KW"/>
</dbReference>
<reference evidence="8 9" key="1">
    <citation type="submission" date="2019-02" db="EMBL/GenBank/DDBJ databases">
        <title>Deep-cultivation of Planctomycetes and their phenomic and genomic characterization uncovers novel biology.</title>
        <authorList>
            <person name="Wiegand S."/>
            <person name="Jogler M."/>
            <person name="Boedeker C."/>
            <person name="Pinto D."/>
            <person name="Vollmers J."/>
            <person name="Rivas-Marin E."/>
            <person name="Kohn T."/>
            <person name="Peeters S.H."/>
            <person name="Heuer A."/>
            <person name="Rast P."/>
            <person name="Oberbeckmann S."/>
            <person name="Bunk B."/>
            <person name="Jeske O."/>
            <person name="Meyerdierks A."/>
            <person name="Storesund J.E."/>
            <person name="Kallscheuer N."/>
            <person name="Luecker S."/>
            <person name="Lage O.M."/>
            <person name="Pohl T."/>
            <person name="Merkel B.J."/>
            <person name="Hornburger P."/>
            <person name="Mueller R.-W."/>
            <person name="Bruemmer F."/>
            <person name="Labrenz M."/>
            <person name="Spormann A.M."/>
            <person name="Op den Camp H."/>
            <person name="Overmann J."/>
            <person name="Amann R."/>
            <person name="Jetten M.S.M."/>
            <person name="Mascher T."/>
            <person name="Medema M.H."/>
            <person name="Devos D.P."/>
            <person name="Kaster A.-K."/>
            <person name="Ovreas L."/>
            <person name="Rohde M."/>
            <person name="Galperin M.Y."/>
            <person name="Jogler C."/>
        </authorList>
    </citation>
    <scope>NUCLEOTIDE SEQUENCE [LARGE SCALE GENOMIC DNA]</scope>
    <source>
        <strain evidence="8 9">ElP</strain>
    </source>
</reference>
<evidence type="ECO:0000256" key="1">
    <source>
        <dbReference type="ARBA" id="ARBA00022553"/>
    </source>
</evidence>
<evidence type="ECO:0000313" key="9">
    <source>
        <dbReference type="Proteomes" id="UP000317835"/>
    </source>
</evidence>
<dbReference type="InterPro" id="IPR011006">
    <property type="entry name" value="CheY-like_superfamily"/>
</dbReference>
<gene>
    <name evidence="8" type="primary">nreC_1</name>
    <name evidence="8" type="ORF">ElP_18070</name>
</gene>
<evidence type="ECO:0000256" key="4">
    <source>
        <dbReference type="ARBA" id="ARBA00023163"/>
    </source>
</evidence>
<dbReference type="InterPro" id="IPR000792">
    <property type="entry name" value="Tscrpt_reg_LuxR_C"/>
</dbReference>
<dbReference type="CDD" id="cd17535">
    <property type="entry name" value="REC_NarL-like"/>
    <property type="match status" value="1"/>
</dbReference>
<dbReference type="SUPFAM" id="SSF46894">
    <property type="entry name" value="C-terminal effector domain of the bipartite response regulators"/>
    <property type="match status" value="1"/>
</dbReference>
<proteinExistence type="predicted"/>
<dbReference type="KEGG" id="tpla:ElP_18070"/>
<dbReference type="InterPro" id="IPR016032">
    <property type="entry name" value="Sig_transdc_resp-reg_C-effctor"/>
</dbReference>
<dbReference type="PROSITE" id="PS50043">
    <property type="entry name" value="HTH_LUXR_2"/>
    <property type="match status" value="1"/>
</dbReference>
<evidence type="ECO:0000256" key="5">
    <source>
        <dbReference type="PROSITE-ProRule" id="PRU00169"/>
    </source>
</evidence>
<dbReference type="RefSeq" id="WP_145268427.1">
    <property type="nucleotide sequence ID" value="NZ_CP036426.1"/>
</dbReference>
<keyword evidence="2" id="KW-0805">Transcription regulation</keyword>
<keyword evidence="1 5" id="KW-0597">Phosphoprotein</keyword>
<feature type="domain" description="Response regulatory" evidence="7">
    <location>
        <begin position="5"/>
        <end position="121"/>
    </location>
</feature>
<dbReference type="InterPro" id="IPR001789">
    <property type="entry name" value="Sig_transdc_resp-reg_receiver"/>
</dbReference>
<dbReference type="PANTHER" id="PTHR43214:SF41">
    <property type="entry name" value="NITRATE_NITRITE RESPONSE REGULATOR PROTEIN NARP"/>
    <property type="match status" value="1"/>
</dbReference>
<accession>A0A518GZB0</accession>
<dbReference type="AlphaFoldDB" id="A0A518GZB0"/>
<organism evidence="8 9">
    <name type="scientific">Tautonia plasticadhaerens</name>
    <dbReference type="NCBI Taxonomy" id="2527974"/>
    <lineage>
        <taxon>Bacteria</taxon>
        <taxon>Pseudomonadati</taxon>
        <taxon>Planctomycetota</taxon>
        <taxon>Planctomycetia</taxon>
        <taxon>Isosphaerales</taxon>
        <taxon>Isosphaeraceae</taxon>
        <taxon>Tautonia</taxon>
    </lineage>
</organism>
<dbReference type="Gene3D" id="3.40.50.2300">
    <property type="match status" value="1"/>
</dbReference>
<dbReference type="Proteomes" id="UP000317835">
    <property type="component" value="Chromosome"/>
</dbReference>
<keyword evidence="4" id="KW-0804">Transcription</keyword>
<dbReference type="GO" id="GO:0000160">
    <property type="term" value="P:phosphorelay signal transduction system"/>
    <property type="evidence" value="ECO:0007669"/>
    <property type="project" value="InterPro"/>
</dbReference>
<feature type="domain" description="HTH luxR-type" evidence="6">
    <location>
        <begin position="146"/>
        <end position="211"/>
    </location>
</feature>
<evidence type="ECO:0000256" key="2">
    <source>
        <dbReference type="ARBA" id="ARBA00023015"/>
    </source>
</evidence>
<dbReference type="InterPro" id="IPR039420">
    <property type="entry name" value="WalR-like"/>
</dbReference>
<sequence>MIPIRVLVVDDHDLFRAGVRATLRGIEEIRVTDDVSSAEEAIRRIEADPPDILLADISMKGMTGLELAERVRRDFPAIRVIILSMHAAREYAVQALRSGASGYLLKDAAVEELERAIRAVARGESYLSTVISGHLVADYARLASRGEAEDGPLTARQREVLRLIAEGMTTKAIARRLEVSIKTVDTHRSQIMDRLGIRDIAGLVRYAVRVGLVSPGE</sequence>
<protein>
    <submittedName>
        <fullName evidence="8">Oxygen regulatory protein NreC</fullName>
    </submittedName>
</protein>
<dbReference type="GO" id="GO:0006355">
    <property type="term" value="P:regulation of DNA-templated transcription"/>
    <property type="evidence" value="ECO:0007669"/>
    <property type="project" value="InterPro"/>
</dbReference>
<dbReference type="SMART" id="SM00448">
    <property type="entry name" value="REC"/>
    <property type="match status" value="1"/>
</dbReference>
<dbReference type="PROSITE" id="PS50110">
    <property type="entry name" value="RESPONSE_REGULATORY"/>
    <property type="match status" value="1"/>
</dbReference>
<dbReference type="SUPFAM" id="SSF52172">
    <property type="entry name" value="CheY-like"/>
    <property type="match status" value="1"/>
</dbReference>
<dbReference type="CDD" id="cd06170">
    <property type="entry name" value="LuxR_C_like"/>
    <property type="match status" value="1"/>
</dbReference>
<dbReference type="SMART" id="SM00421">
    <property type="entry name" value="HTH_LUXR"/>
    <property type="match status" value="1"/>
</dbReference>
<keyword evidence="3" id="KW-0238">DNA-binding</keyword>
<evidence type="ECO:0000256" key="3">
    <source>
        <dbReference type="ARBA" id="ARBA00023125"/>
    </source>
</evidence>
<dbReference type="InterPro" id="IPR058245">
    <property type="entry name" value="NreC/VraR/RcsB-like_REC"/>
</dbReference>
<dbReference type="PRINTS" id="PR00038">
    <property type="entry name" value="HTHLUXR"/>
</dbReference>
<keyword evidence="9" id="KW-1185">Reference proteome</keyword>
<evidence type="ECO:0000259" key="7">
    <source>
        <dbReference type="PROSITE" id="PS50110"/>
    </source>
</evidence>